<dbReference type="InterPro" id="IPR005999">
    <property type="entry name" value="Glycerol_kin"/>
</dbReference>
<dbReference type="InterPro" id="IPR000577">
    <property type="entry name" value="Carb_kinase_FGGY"/>
</dbReference>
<evidence type="ECO:0000256" key="7">
    <source>
        <dbReference type="ARBA" id="ARBA00022840"/>
    </source>
</evidence>
<feature type="binding site" evidence="9">
    <location>
        <position position="12"/>
    </location>
    <ligand>
        <name>ATP</name>
        <dbReference type="ChEBI" id="CHEBI:30616"/>
    </ligand>
</feature>
<proteinExistence type="inferred from homology"/>
<comment type="caution">
    <text evidence="9">Lacks conserved residue(s) required for the propagation of feature annotation.</text>
</comment>
<evidence type="ECO:0000256" key="4">
    <source>
        <dbReference type="ARBA" id="ARBA00022741"/>
    </source>
</evidence>
<dbReference type="FunFam" id="3.30.420.40:FF:000008">
    <property type="entry name" value="Glycerol kinase"/>
    <property type="match status" value="1"/>
</dbReference>
<feature type="binding site" evidence="9">
    <location>
        <position position="82"/>
    </location>
    <ligand>
        <name>sn-glycerol 3-phosphate</name>
        <dbReference type="ChEBI" id="CHEBI:57597"/>
    </ligand>
</feature>
<dbReference type="OrthoDB" id="9805576at2"/>
<comment type="pathway">
    <text evidence="1 9">Polyol metabolism; glycerol degradation via glycerol kinase pathway; sn-glycerol 3-phosphate from glycerol: step 1/1.</text>
</comment>
<feature type="binding site" evidence="9">
    <location>
        <position position="415"/>
    </location>
    <ligand>
        <name>ATP</name>
        <dbReference type="ChEBI" id="CHEBI:30616"/>
    </ligand>
</feature>
<comment type="function">
    <text evidence="9">Key enzyme in the regulation of glycerol uptake and metabolism. Catalyzes the phosphorylation of glycerol to yield sn-glycerol 3-phosphate.</text>
</comment>
<name>A0A4V2PJX5_ANCAQ</name>
<feature type="binding site" evidence="9">
    <location>
        <position position="243"/>
    </location>
    <ligand>
        <name>sn-glycerol 3-phosphate</name>
        <dbReference type="ChEBI" id="CHEBI:57597"/>
    </ligand>
</feature>
<comment type="similarity">
    <text evidence="2 9 10">Belongs to the FGGY kinase family.</text>
</comment>
<dbReference type="GO" id="GO:0004370">
    <property type="term" value="F:glycerol kinase activity"/>
    <property type="evidence" value="ECO:0007669"/>
    <property type="project" value="UniProtKB-UniRule"/>
</dbReference>
<evidence type="ECO:0000256" key="1">
    <source>
        <dbReference type="ARBA" id="ARBA00005190"/>
    </source>
</evidence>
<feature type="binding site" evidence="9">
    <location>
        <position position="82"/>
    </location>
    <ligand>
        <name>glycerol</name>
        <dbReference type="ChEBI" id="CHEBI:17754"/>
    </ligand>
</feature>
<keyword evidence="4 9" id="KW-0547">Nucleotide-binding</keyword>
<feature type="binding site" evidence="9">
    <location>
        <position position="13"/>
    </location>
    <ligand>
        <name>ATP</name>
        <dbReference type="ChEBI" id="CHEBI:30616"/>
    </ligand>
</feature>
<dbReference type="SUPFAM" id="SSF53067">
    <property type="entry name" value="Actin-like ATPase domain"/>
    <property type="match status" value="2"/>
</dbReference>
<dbReference type="NCBIfam" id="TIGR01311">
    <property type="entry name" value="glycerol_kin"/>
    <property type="match status" value="1"/>
</dbReference>
<feature type="binding site" evidence="9">
    <location>
        <position position="415"/>
    </location>
    <ligand>
        <name>ADP</name>
        <dbReference type="ChEBI" id="CHEBI:456216"/>
    </ligand>
</feature>
<dbReference type="EC" id="2.7.1.30" evidence="9"/>
<dbReference type="UniPathway" id="UPA00618">
    <property type="reaction ID" value="UER00672"/>
</dbReference>
<dbReference type="RefSeq" id="WP_131833581.1">
    <property type="nucleotide sequence ID" value="NZ_SMFY01000001.1"/>
</dbReference>
<feature type="binding site" evidence="9">
    <location>
        <position position="243"/>
    </location>
    <ligand>
        <name>glycerol</name>
        <dbReference type="ChEBI" id="CHEBI:17754"/>
    </ligand>
</feature>
<feature type="binding site" evidence="9">
    <location>
        <position position="134"/>
    </location>
    <ligand>
        <name>sn-glycerol 3-phosphate</name>
        <dbReference type="ChEBI" id="CHEBI:57597"/>
    </ligand>
</feature>
<reference evidence="13 14" key="1">
    <citation type="submission" date="2019-03" db="EMBL/GenBank/DDBJ databases">
        <title>Genomic Encyclopedia of Type Strains, Phase IV (KMG-IV): sequencing the most valuable type-strain genomes for metagenomic binning, comparative biology and taxonomic classification.</title>
        <authorList>
            <person name="Goeker M."/>
        </authorList>
    </citation>
    <scope>NUCLEOTIDE SEQUENCE [LARGE SCALE GENOMIC DNA]</scope>
    <source>
        <strain evidence="13 14">DSM 101</strain>
    </source>
</reference>
<comment type="activity regulation">
    <text evidence="9">Inhibited by fructose 1,6-bisphosphate (FBP).</text>
</comment>
<feature type="binding site" evidence="9">
    <location>
        <position position="308"/>
    </location>
    <ligand>
        <name>ATP</name>
        <dbReference type="ChEBI" id="CHEBI:30616"/>
    </ligand>
</feature>
<protein>
    <recommendedName>
        <fullName evidence="9">Glycerol kinase</fullName>
        <ecNumber evidence="9">2.7.1.30</ecNumber>
    </recommendedName>
    <alternativeName>
        <fullName evidence="9">ATP:glycerol 3-phosphotransferase</fullName>
    </alternativeName>
    <alternativeName>
        <fullName evidence="9">Glycerokinase</fullName>
        <shortName evidence="9">GK</shortName>
    </alternativeName>
</protein>
<dbReference type="PANTHER" id="PTHR10196:SF78">
    <property type="entry name" value="GLYCEROL KINASE"/>
    <property type="match status" value="1"/>
</dbReference>
<evidence type="ECO:0000256" key="9">
    <source>
        <dbReference type="HAMAP-Rule" id="MF_00186"/>
    </source>
</evidence>
<comment type="caution">
    <text evidence="13">The sequence shown here is derived from an EMBL/GenBank/DDBJ whole genome shotgun (WGS) entry which is preliminary data.</text>
</comment>
<dbReference type="HAMAP" id="MF_00186">
    <property type="entry name" value="Glycerol_kin"/>
    <property type="match status" value="1"/>
</dbReference>
<feature type="binding site" evidence="9">
    <location>
        <position position="12"/>
    </location>
    <ligand>
        <name>ADP</name>
        <dbReference type="ChEBI" id="CHEBI:456216"/>
    </ligand>
</feature>
<dbReference type="Pfam" id="PF00370">
    <property type="entry name" value="FGGY_N"/>
    <property type="match status" value="1"/>
</dbReference>
<dbReference type="PROSITE" id="PS00445">
    <property type="entry name" value="FGGY_KINASES_2"/>
    <property type="match status" value="1"/>
</dbReference>
<sequence>MTTHLLAIDQGTTSSRAILFRPDTSIVAQAQQEFPQHFPASGWVEHEAEDLWRTTLATCRAVMEQAGLTAADIAAIGITNQRETTVVWDRKTGAAIHRAIVWQDRRTADLCARLRSEGHEPLVSERTGLILDPYFSGTKIGWILDHVPGARARAERGELAFGTVDSWLLWKLTGGQVHATDATNAARTLLFNIHTGAWDDDLLALLRVPRSMLPEVKDCAADYGTTQPEVFGGAIAIGGIAGDQQAATVGQACFQPGMIKSTYGTGCFALLNTGPTAVMSQNRLLTTIAYQLGGKRTYALEGSIFVAGAAVQWLRDGLGILKNSAESEALAEAADPAQQVYLVPAFVGLGAPHWNPDVRGAMFGLTRNSGPAEFCLAALESVCYQTADLIAAMNADWARSGAPGHRTPVLRVDGGMVASNFAMQRLSDLLAAPVDRPVIRETTALGAAYLAGYHAHIMPAPGRFADSWRLDHRFDPVMPAETRETKLAGWRDAVRRLTLP</sequence>
<feature type="binding site" evidence="9">
    <location>
        <position position="265"/>
    </location>
    <ligand>
        <name>ADP</name>
        <dbReference type="ChEBI" id="CHEBI:456216"/>
    </ligand>
</feature>
<dbReference type="Gene3D" id="3.30.420.40">
    <property type="match status" value="2"/>
</dbReference>
<dbReference type="NCBIfam" id="NF000756">
    <property type="entry name" value="PRK00047.1"/>
    <property type="match status" value="1"/>
</dbReference>
<keyword evidence="6 9" id="KW-0319">Glycerol metabolism</keyword>
<feature type="binding site" evidence="9">
    <location>
        <position position="134"/>
    </location>
    <ligand>
        <name>glycerol</name>
        <dbReference type="ChEBI" id="CHEBI:17754"/>
    </ligand>
</feature>
<feature type="binding site" evidence="9">
    <location>
        <position position="12"/>
    </location>
    <ligand>
        <name>sn-glycerol 3-phosphate</name>
        <dbReference type="ChEBI" id="CHEBI:57597"/>
    </ligand>
</feature>
<keyword evidence="5 9" id="KW-0418">Kinase</keyword>
<evidence type="ECO:0000256" key="8">
    <source>
        <dbReference type="ARBA" id="ARBA00052101"/>
    </source>
</evidence>
<dbReference type="PIRSF" id="PIRSF000538">
    <property type="entry name" value="GlpK"/>
    <property type="match status" value="1"/>
</dbReference>
<dbReference type="Pfam" id="PF02782">
    <property type="entry name" value="FGGY_C"/>
    <property type="match status" value="1"/>
</dbReference>
<dbReference type="GO" id="GO:0005524">
    <property type="term" value="F:ATP binding"/>
    <property type="evidence" value="ECO:0007669"/>
    <property type="project" value="UniProtKB-UniRule"/>
</dbReference>
<evidence type="ECO:0000259" key="12">
    <source>
        <dbReference type="Pfam" id="PF02782"/>
    </source>
</evidence>
<keyword evidence="3 9" id="KW-0808">Transferase</keyword>
<feature type="binding site" evidence="9">
    <location>
        <position position="14"/>
    </location>
    <ligand>
        <name>ATP</name>
        <dbReference type="ChEBI" id="CHEBI:30616"/>
    </ligand>
</feature>
<feature type="binding site" evidence="9">
    <location>
        <position position="83"/>
    </location>
    <ligand>
        <name>glycerol</name>
        <dbReference type="ChEBI" id="CHEBI:17754"/>
    </ligand>
</feature>
<dbReference type="EMBL" id="SMFY01000001">
    <property type="protein sequence ID" value="TCK30226.1"/>
    <property type="molecule type" value="Genomic_DNA"/>
</dbReference>
<evidence type="ECO:0000256" key="3">
    <source>
        <dbReference type="ARBA" id="ARBA00022679"/>
    </source>
</evidence>
<dbReference type="GO" id="GO:0006072">
    <property type="term" value="P:glycerol-3-phosphate metabolic process"/>
    <property type="evidence" value="ECO:0007669"/>
    <property type="project" value="InterPro"/>
</dbReference>
<evidence type="ECO:0000256" key="6">
    <source>
        <dbReference type="ARBA" id="ARBA00022798"/>
    </source>
</evidence>
<dbReference type="GO" id="GO:0005829">
    <property type="term" value="C:cytosol"/>
    <property type="evidence" value="ECO:0007669"/>
    <property type="project" value="TreeGrafter"/>
</dbReference>
<dbReference type="Proteomes" id="UP000295030">
    <property type="component" value="Unassembled WGS sequence"/>
</dbReference>
<feature type="binding site" evidence="9">
    <location>
        <position position="83"/>
    </location>
    <ligand>
        <name>sn-glycerol 3-phosphate</name>
        <dbReference type="ChEBI" id="CHEBI:57597"/>
    </ligand>
</feature>
<dbReference type="InterPro" id="IPR018484">
    <property type="entry name" value="FGGY_N"/>
</dbReference>
<evidence type="ECO:0000259" key="11">
    <source>
        <dbReference type="Pfam" id="PF00370"/>
    </source>
</evidence>
<dbReference type="FunFam" id="3.30.420.40:FF:000007">
    <property type="entry name" value="Glycerol kinase"/>
    <property type="match status" value="1"/>
</dbReference>
<dbReference type="InterPro" id="IPR043129">
    <property type="entry name" value="ATPase_NBD"/>
</dbReference>
<feature type="binding site" evidence="9">
    <location>
        <position position="244"/>
    </location>
    <ligand>
        <name>glycerol</name>
        <dbReference type="ChEBI" id="CHEBI:17754"/>
    </ligand>
</feature>
<gene>
    <name evidence="9" type="primary">glpK</name>
    <name evidence="13" type="ORF">EV667_0314</name>
</gene>
<evidence type="ECO:0000313" key="13">
    <source>
        <dbReference type="EMBL" id="TCK30226.1"/>
    </source>
</evidence>
<comment type="catalytic activity">
    <reaction evidence="8 9">
        <text>glycerol + ATP = sn-glycerol 3-phosphate + ADP + H(+)</text>
        <dbReference type="Rhea" id="RHEA:21644"/>
        <dbReference type="ChEBI" id="CHEBI:15378"/>
        <dbReference type="ChEBI" id="CHEBI:17754"/>
        <dbReference type="ChEBI" id="CHEBI:30616"/>
        <dbReference type="ChEBI" id="CHEBI:57597"/>
        <dbReference type="ChEBI" id="CHEBI:456216"/>
        <dbReference type="EC" id="2.7.1.30"/>
    </reaction>
</comment>
<evidence type="ECO:0000256" key="5">
    <source>
        <dbReference type="ARBA" id="ARBA00022777"/>
    </source>
</evidence>
<dbReference type="PANTHER" id="PTHR10196">
    <property type="entry name" value="SUGAR KINASE"/>
    <property type="match status" value="1"/>
</dbReference>
<evidence type="ECO:0000313" key="14">
    <source>
        <dbReference type="Proteomes" id="UP000295030"/>
    </source>
</evidence>
<keyword evidence="7 9" id="KW-0067">ATP-binding</keyword>
<feature type="binding site" evidence="9">
    <location>
        <position position="16"/>
    </location>
    <ligand>
        <name>ADP</name>
        <dbReference type="ChEBI" id="CHEBI:456216"/>
    </ligand>
</feature>
<feature type="binding site" evidence="9">
    <location>
        <position position="265"/>
    </location>
    <ligand>
        <name>ATP</name>
        <dbReference type="ChEBI" id="CHEBI:30616"/>
    </ligand>
</feature>
<dbReference type="InterPro" id="IPR018485">
    <property type="entry name" value="FGGY_C"/>
</dbReference>
<evidence type="ECO:0000256" key="10">
    <source>
        <dbReference type="RuleBase" id="RU003733"/>
    </source>
</evidence>
<feature type="binding site" evidence="9">
    <location>
        <position position="312"/>
    </location>
    <ligand>
        <name>ATP</name>
        <dbReference type="ChEBI" id="CHEBI:30616"/>
    </ligand>
</feature>
<dbReference type="GO" id="GO:0019563">
    <property type="term" value="P:glycerol catabolic process"/>
    <property type="evidence" value="ECO:0007669"/>
    <property type="project" value="UniProtKB-UniRule"/>
</dbReference>
<feature type="domain" description="Carbohydrate kinase FGGY C-terminal" evidence="12">
    <location>
        <begin position="261"/>
        <end position="454"/>
    </location>
</feature>
<organism evidence="13 14">
    <name type="scientific">Ancylobacter aquaticus</name>
    <dbReference type="NCBI Taxonomy" id="100"/>
    <lineage>
        <taxon>Bacteria</taxon>
        <taxon>Pseudomonadati</taxon>
        <taxon>Pseudomonadota</taxon>
        <taxon>Alphaproteobacteria</taxon>
        <taxon>Hyphomicrobiales</taxon>
        <taxon>Xanthobacteraceae</taxon>
        <taxon>Ancylobacter</taxon>
    </lineage>
</organism>
<evidence type="ECO:0000256" key="2">
    <source>
        <dbReference type="ARBA" id="ARBA00009156"/>
    </source>
</evidence>
<keyword evidence="14" id="KW-1185">Reference proteome</keyword>
<feature type="domain" description="Carbohydrate kinase FGGY N-terminal" evidence="11">
    <location>
        <begin position="6"/>
        <end position="250"/>
    </location>
</feature>
<feature type="binding site" evidence="9">
    <location>
        <position position="308"/>
    </location>
    <ligand>
        <name>ADP</name>
        <dbReference type="ChEBI" id="CHEBI:456216"/>
    </ligand>
</feature>
<accession>A0A4V2PJX5</accession>
<dbReference type="InterPro" id="IPR018483">
    <property type="entry name" value="Carb_kinase_FGGY_CS"/>
</dbReference>
<dbReference type="AlphaFoldDB" id="A0A4V2PJX5"/>
<dbReference type="CDD" id="cd07786">
    <property type="entry name" value="FGGY_EcGK_like"/>
    <property type="match status" value="1"/>
</dbReference>